<name>A0AAJ2ZB13_9ACTN</name>
<dbReference type="EMBL" id="JAAHBZ010000001">
    <property type="protein sequence ID" value="NES25976.1"/>
    <property type="molecule type" value="Genomic_DNA"/>
</dbReference>
<keyword evidence="1" id="KW-0732">Signal</keyword>
<keyword evidence="4" id="KW-1185">Reference proteome</keyword>
<evidence type="ECO:0000256" key="1">
    <source>
        <dbReference type="SAM" id="SignalP"/>
    </source>
</evidence>
<reference evidence="3 4" key="1">
    <citation type="submission" date="2019-10" db="EMBL/GenBank/DDBJ databases">
        <title>Genome Sequence of Micromonospora terminaliae DSM 101760.</title>
        <authorList>
            <person name="Guo L."/>
        </authorList>
    </citation>
    <scope>NUCLEOTIDE SEQUENCE [LARGE SCALE GENOMIC DNA]</scope>
    <source>
        <strain evidence="3 4">DSM 101760</strain>
    </source>
</reference>
<gene>
    <name evidence="2" type="ORF">G3561_00170</name>
    <name evidence="3" type="ORF">GCE86_26095</name>
</gene>
<accession>A0AAJ2ZB13</accession>
<evidence type="ECO:0000313" key="2">
    <source>
        <dbReference type="EMBL" id="NES25976.1"/>
    </source>
</evidence>
<sequence>MRRWLVTPAVMLLGLFPAGCGTASVDPATADNTVPVCRDFRTIYERYSNGDAPERLAYVQAAEAAYKGNGKPGATSAAKAAYFQAWARDLRPVARQASDATLKTALNRAADVLDEVAGGRALTAADVNGTWQPLLDTCPATSPGASPTS</sequence>
<feature type="chain" id="PRO_5042562160" description="Lipoprotein" evidence="1">
    <location>
        <begin position="24"/>
        <end position="149"/>
    </location>
</feature>
<evidence type="ECO:0000313" key="4">
    <source>
        <dbReference type="Proteomes" id="UP000402241"/>
    </source>
</evidence>
<dbReference type="Proteomes" id="UP000402241">
    <property type="component" value="Chromosome"/>
</dbReference>
<dbReference type="Proteomes" id="UP000477779">
    <property type="component" value="Unassembled WGS sequence"/>
</dbReference>
<reference evidence="2 5" key="2">
    <citation type="submission" date="2020-02" db="EMBL/GenBank/DDBJ databases">
        <title>WGS of Micromonospora spp. isolated from hot spring.</title>
        <authorList>
            <person name="Thawai C."/>
        </authorList>
    </citation>
    <scope>NUCLEOTIDE SEQUENCE [LARGE SCALE GENOMIC DNA]</scope>
    <source>
        <strain evidence="2 5">TMS7</strain>
    </source>
</reference>
<dbReference type="RefSeq" id="WP_154229346.1">
    <property type="nucleotide sequence ID" value="NZ_CP045309.1"/>
</dbReference>
<evidence type="ECO:0008006" key="6">
    <source>
        <dbReference type="Google" id="ProtNLM"/>
    </source>
</evidence>
<evidence type="ECO:0000313" key="3">
    <source>
        <dbReference type="EMBL" id="QGL50186.1"/>
    </source>
</evidence>
<organism evidence="2 5">
    <name type="scientific">Micromonospora terminaliae</name>
    <dbReference type="NCBI Taxonomy" id="1914461"/>
    <lineage>
        <taxon>Bacteria</taxon>
        <taxon>Bacillati</taxon>
        <taxon>Actinomycetota</taxon>
        <taxon>Actinomycetes</taxon>
        <taxon>Micromonosporales</taxon>
        <taxon>Micromonosporaceae</taxon>
        <taxon>Micromonospora</taxon>
    </lineage>
</organism>
<dbReference type="AlphaFoldDB" id="A0AAJ2ZB13"/>
<evidence type="ECO:0000313" key="5">
    <source>
        <dbReference type="Proteomes" id="UP000477779"/>
    </source>
</evidence>
<proteinExistence type="predicted"/>
<dbReference type="EMBL" id="CP045309">
    <property type="protein sequence ID" value="QGL50186.1"/>
    <property type="molecule type" value="Genomic_DNA"/>
</dbReference>
<feature type="signal peptide" evidence="1">
    <location>
        <begin position="1"/>
        <end position="23"/>
    </location>
</feature>
<protein>
    <recommendedName>
        <fullName evidence="6">Lipoprotein</fullName>
    </recommendedName>
</protein>